<reference evidence="3" key="1">
    <citation type="submission" date="2022-11" db="UniProtKB">
        <authorList>
            <consortium name="WormBaseParasite"/>
        </authorList>
    </citation>
    <scope>IDENTIFICATION</scope>
</reference>
<evidence type="ECO:0000313" key="3">
    <source>
        <dbReference type="WBParaSite" id="nRc.2.0.1.t40399-RA"/>
    </source>
</evidence>
<keyword evidence="2" id="KW-1185">Reference proteome</keyword>
<evidence type="ECO:0000313" key="2">
    <source>
        <dbReference type="Proteomes" id="UP000887565"/>
    </source>
</evidence>
<dbReference type="AlphaFoldDB" id="A0A915KPL5"/>
<name>A0A915KPL5_ROMCU</name>
<dbReference type="Proteomes" id="UP000887565">
    <property type="component" value="Unplaced"/>
</dbReference>
<dbReference type="WBParaSite" id="nRc.2.0.1.t40399-RA">
    <property type="protein sequence ID" value="nRc.2.0.1.t40399-RA"/>
    <property type="gene ID" value="nRc.2.0.1.g40399"/>
</dbReference>
<evidence type="ECO:0000256" key="1">
    <source>
        <dbReference type="SAM" id="MobiDB-lite"/>
    </source>
</evidence>
<sequence>MALYSNYVVSTSSSDSEPEQEKSNRNIDEQRPTKAVNSLELKKNIEIFKRSFEKKVGNEKKNFGLVLTRCEAPIVKLKLLFSDVSCKDSFSRFIV</sequence>
<proteinExistence type="predicted"/>
<feature type="compositionally biased region" description="Basic and acidic residues" evidence="1">
    <location>
        <begin position="19"/>
        <end position="32"/>
    </location>
</feature>
<feature type="region of interest" description="Disordered" evidence="1">
    <location>
        <begin position="1"/>
        <end position="33"/>
    </location>
</feature>
<organism evidence="2 3">
    <name type="scientific">Romanomermis culicivorax</name>
    <name type="common">Nematode worm</name>
    <dbReference type="NCBI Taxonomy" id="13658"/>
    <lineage>
        <taxon>Eukaryota</taxon>
        <taxon>Metazoa</taxon>
        <taxon>Ecdysozoa</taxon>
        <taxon>Nematoda</taxon>
        <taxon>Enoplea</taxon>
        <taxon>Dorylaimia</taxon>
        <taxon>Mermithida</taxon>
        <taxon>Mermithoidea</taxon>
        <taxon>Mermithidae</taxon>
        <taxon>Romanomermis</taxon>
    </lineage>
</organism>
<accession>A0A915KPL5</accession>
<protein>
    <submittedName>
        <fullName evidence="3">Uncharacterized protein</fullName>
    </submittedName>
</protein>
<feature type="compositionally biased region" description="Low complexity" evidence="1">
    <location>
        <begin position="1"/>
        <end position="15"/>
    </location>
</feature>